<gene>
    <name evidence="3" type="ORF">SAMN06265371_101458</name>
</gene>
<dbReference type="NCBIfam" id="NF011765">
    <property type="entry name" value="PRK15219.1"/>
    <property type="match status" value="1"/>
</dbReference>
<dbReference type="RefSeq" id="WP_089380101.1">
    <property type="nucleotide sequence ID" value="NZ_FZNT01000001.1"/>
</dbReference>
<dbReference type="AlphaFoldDB" id="A0A238VJK2"/>
<dbReference type="SMART" id="SM00947">
    <property type="entry name" value="Pro_CA"/>
    <property type="match status" value="1"/>
</dbReference>
<dbReference type="Gene3D" id="3.40.1050.10">
    <property type="entry name" value="Carbonic anhydrase"/>
    <property type="match status" value="1"/>
</dbReference>
<dbReference type="Proteomes" id="UP000198384">
    <property type="component" value="Unassembled WGS sequence"/>
</dbReference>
<evidence type="ECO:0000256" key="2">
    <source>
        <dbReference type="PIRSR" id="PIRSR601765-1"/>
    </source>
</evidence>
<dbReference type="GO" id="GO:0004089">
    <property type="term" value="F:carbonate dehydratase activity"/>
    <property type="evidence" value="ECO:0007669"/>
    <property type="project" value="InterPro"/>
</dbReference>
<feature type="binding site" evidence="2">
    <location>
        <position position="64"/>
    </location>
    <ligand>
        <name>Zn(2+)</name>
        <dbReference type="ChEBI" id="CHEBI:29105"/>
    </ligand>
</feature>
<sequence length="211" mass="22970">MKHINNAIDKNTQTKLTSESVLEDLLDGNTRFVENKINTVATNTLVKQTVNGQYPKAIVLSCIDSRVPVETIFDQTIGDIFVARVAGNFENTDIIGSMEYACKVAGSKLIFVLGHESCGAIKAACDRIELGNITALVENIKPAVNASESEVVGPYDSSNMEFVNKTIENNVKLTINRILTKSPILKEMEENGEIKIMGGIYKLSDGKVAVC</sequence>
<comment type="cofactor">
    <cofactor evidence="2">
        <name>Zn(2+)</name>
        <dbReference type="ChEBI" id="CHEBI:29105"/>
    </cofactor>
    <text evidence="2">Binds 1 zinc ion per subunit.</text>
</comment>
<keyword evidence="2" id="KW-0862">Zinc</keyword>
<organism evidence="3 4">
    <name type="scientific">Lutibacter agarilyticus</name>
    <dbReference type="NCBI Taxonomy" id="1109740"/>
    <lineage>
        <taxon>Bacteria</taxon>
        <taxon>Pseudomonadati</taxon>
        <taxon>Bacteroidota</taxon>
        <taxon>Flavobacteriia</taxon>
        <taxon>Flavobacteriales</taxon>
        <taxon>Flavobacteriaceae</taxon>
        <taxon>Lutibacter</taxon>
    </lineage>
</organism>
<dbReference type="Pfam" id="PF00484">
    <property type="entry name" value="Pro_CA"/>
    <property type="match status" value="1"/>
</dbReference>
<feature type="binding site" evidence="2">
    <location>
        <position position="62"/>
    </location>
    <ligand>
        <name>Zn(2+)</name>
        <dbReference type="ChEBI" id="CHEBI:29105"/>
    </ligand>
</feature>
<dbReference type="CDD" id="cd03378">
    <property type="entry name" value="beta_CA_cladeC"/>
    <property type="match status" value="1"/>
</dbReference>
<keyword evidence="2" id="KW-0479">Metal-binding</keyword>
<dbReference type="InterPro" id="IPR036874">
    <property type="entry name" value="Carbonic_anhydrase_sf"/>
</dbReference>
<dbReference type="PANTHER" id="PTHR11002">
    <property type="entry name" value="CARBONIC ANHYDRASE"/>
    <property type="match status" value="1"/>
</dbReference>
<dbReference type="PANTHER" id="PTHR11002:SF79">
    <property type="entry name" value="CARBONIC ANHYDRASE 2"/>
    <property type="match status" value="1"/>
</dbReference>
<evidence type="ECO:0000256" key="1">
    <source>
        <dbReference type="ARBA" id="ARBA00006217"/>
    </source>
</evidence>
<protein>
    <submittedName>
        <fullName evidence="3">Carbonic anhydrase</fullName>
    </submittedName>
</protein>
<dbReference type="EMBL" id="FZNT01000001">
    <property type="protein sequence ID" value="SNR33883.1"/>
    <property type="molecule type" value="Genomic_DNA"/>
</dbReference>
<keyword evidence="4" id="KW-1185">Reference proteome</keyword>
<reference evidence="3 4" key="1">
    <citation type="submission" date="2017-06" db="EMBL/GenBank/DDBJ databases">
        <authorList>
            <person name="Kim H.J."/>
            <person name="Triplett B.A."/>
        </authorList>
    </citation>
    <scope>NUCLEOTIDE SEQUENCE [LARGE SCALE GENOMIC DNA]</scope>
    <source>
        <strain evidence="3 4">DSM 29150</strain>
    </source>
</reference>
<dbReference type="SUPFAM" id="SSF53056">
    <property type="entry name" value="beta-carbonic anhydrase, cab"/>
    <property type="match status" value="1"/>
</dbReference>
<feature type="binding site" evidence="2">
    <location>
        <position position="118"/>
    </location>
    <ligand>
        <name>Zn(2+)</name>
        <dbReference type="ChEBI" id="CHEBI:29105"/>
    </ligand>
</feature>
<accession>A0A238VJK2</accession>
<dbReference type="OrthoDB" id="9797527at2"/>
<evidence type="ECO:0000313" key="4">
    <source>
        <dbReference type="Proteomes" id="UP000198384"/>
    </source>
</evidence>
<name>A0A238VJK2_9FLAO</name>
<comment type="similarity">
    <text evidence="1">Belongs to the beta-class carbonic anhydrase family.</text>
</comment>
<dbReference type="InterPro" id="IPR001765">
    <property type="entry name" value="Carbonic_anhydrase"/>
</dbReference>
<proteinExistence type="inferred from homology"/>
<feature type="binding site" evidence="2">
    <location>
        <position position="115"/>
    </location>
    <ligand>
        <name>Zn(2+)</name>
        <dbReference type="ChEBI" id="CHEBI:29105"/>
    </ligand>
</feature>
<dbReference type="GO" id="GO:0008270">
    <property type="term" value="F:zinc ion binding"/>
    <property type="evidence" value="ECO:0007669"/>
    <property type="project" value="InterPro"/>
</dbReference>
<evidence type="ECO:0000313" key="3">
    <source>
        <dbReference type="EMBL" id="SNR33883.1"/>
    </source>
</evidence>